<proteinExistence type="predicted"/>
<name>A0A0F8WK10_9ZZZZ</name>
<gene>
    <name evidence="1" type="ORF">LCGC14_3059020</name>
</gene>
<organism evidence="1">
    <name type="scientific">marine sediment metagenome</name>
    <dbReference type="NCBI Taxonomy" id="412755"/>
    <lineage>
        <taxon>unclassified sequences</taxon>
        <taxon>metagenomes</taxon>
        <taxon>ecological metagenomes</taxon>
    </lineage>
</organism>
<dbReference type="EMBL" id="LAZR01064716">
    <property type="protein sequence ID" value="KKK56988.1"/>
    <property type="molecule type" value="Genomic_DNA"/>
</dbReference>
<reference evidence="1" key="1">
    <citation type="journal article" date="2015" name="Nature">
        <title>Complex archaea that bridge the gap between prokaryotes and eukaryotes.</title>
        <authorList>
            <person name="Spang A."/>
            <person name="Saw J.H."/>
            <person name="Jorgensen S.L."/>
            <person name="Zaremba-Niedzwiedzka K."/>
            <person name="Martijn J."/>
            <person name="Lind A.E."/>
            <person name="van Eijk R."/>
            <person name="Schleper C."/>
            <person name="Guy L."/>
            <person name="Ettema T.J."/>
        </authorList>
    </citation>
    <scope>NUCLEOTIDE SEQUENCE</scope>
</reference>
<dbReference type="AlphaFoldDB" id="A0A0F8WK10"/>
<sequence length="84" mass="9515">MTQINDEASPVATLIELDGKRTVSWVYVWETSELSILWIHAQDTVAFIDPELSLERLWKAKATTPEDVIAFLDILRKPVTFGAI</sequence>
<accession>A0A0F8WK10</accession>
<protein>
    <submittedName>
        <fullName evidence="1">Uncharacterized protein</fullName>
    </submittedName>
</protein>
<evidence type="ECO:0000313" key="1">
    <source>
        <dbReference type="EMBL" id="KKK56988.1"/>
    </source>
</evidence>
<comment type="caution">
    <text evidence="1">The sequence shown here is derived from an EMBL/GenBank/DDBJ whole genome shotgun (WGS) entry which is preliminary data.</text>
</comment>